<keyword evidence="5" id="KW-0175">Coiled coil</keyword>
<dbReference type="GO" id="GO:0005524">
    <property type="term" value="F:ATP binding"/>
    <property type="evidence" value="ECO:0007669"/>
    <property type="project" value="UniProtKB-UniRule"/>
</dbReference>
<feature type="compositionally biased region" description="Basic and acidic residues" evidence="6">
    <location>
        <begin position="614"/>
        <end position="627"/>
    </location>
</feature>
<feature type="coiled-coil region" evidence="5">
    <location>
        <begin position="563"/>
        <end position="607"/>
    </location>
</feature>
<proteinExistence type="inferred from homology"/>
<evidence type="ECO:0000256" key="1">
    <source>
        <dbReference type="ARBA" id="ARBA00022741"/>
    </source>
</evidence>
<dbReference type="AlphaFoldDB" id="A0A9W7KZU8"/>
<evidence type="ECO:0000256" key="6">
    <source>
        <dbReference type="SAM" id="MobiDB-lite"/>
    </source>
</evidence>
<dbReference type="InterPro" id="IPR027417">
    <property type="entry name" value="P-loop_NTPase"/>
</dbReference>
<evidence type="ECO:0000259" key="7">
    <source>
        <dbReference type="PROSITE" id="PS50067"/>
    </source>
</evidence>
<evidence type="ECO:0000313" key="8">
    <source>
        <dbReference type="EMBL" id="GMI17121.1"/>
    </source>
</evidence>
<keyword evidence="2 3" id="KW-0067">ATP-binding</keyword>
<sequence>MPKGLGAGDQGIQIFLRVRPSQKPSGYLTIDNKDDRGLSFHVPKDEDLYVNNTRTDYKFKFNGILPSQTGQEEVFDKVGSQAVQNALDGFNSTIFAYGQTGSGKTFTITGGSERYVDRGIIPRAISMLFSEFAKNTETQYSCFISYLEIYNDKGYDLLDSDHESTSRLSDLKKVMMLEDEDGNYHLKNLSMHPVSCEEDALNCLFLGDTNRAISETDMNQASSRSHCIFTVSIEGRKQGSDTVTRSKLHLVDLAGSERVHKTSTTGQTLREAKHINSSLFYLEMVIVALHEKGNNTRSHIPYRNSMMTSVLRDSLGGNCKTVMVATVSPERGHTDESISTCNFAQRVALIKNVAQKNEDLDPALMITRLKAELASLREEIKFLKGEAGEGYDLTNDQRSELEKLCRVYVDDGNPTATLNIGTMTLVKIKDVHAIFKNLVLEARENGGGSGTSDVDADKQVALLKNSLQQRDNEIAILVNMVKQGKKMPGTPATGEAKMIREDGPRAAEVKQQQQVIPATNNRERVMQQLSEKTVGGVGLCKSQTTLDDPAQSFNWFKERYPGSAAIEENKALLKSKYAEAKETGEKVNKARSNINYLKTTIEQLRRERAMERVVEGEESKYEGKEGDESGEVDPEEARHRKGIEMSKFIYKENFNNLKSLKHAIEHIQRLLEKSRTKLQADFDGWYKHNIDFLNRYGALRNTESAGQENKERGGPTLAQVAQEKVPQVGGGRGREKEPLGAKLTGNKEADEDIMAFYKAKEELLKRNAQAK</sequence>
<reference evidence="9" key="1">
    <citation type="journal article" date="2023" name="Commun. Biol.">
        <title>Genome analysis of Parmales, the sister group of diatoms, reveals the evolutionary specialization of diatoms from phago-mixotrophs to photoautotrophs.</title>
        <authorList>
            <person name="Ban H."/>
            <person name="Sato S."/>
            <person name="Yoshikawa S."/>
            <person name="Yamada K."/>
            <person name="Nakamura Y."/>
            <person name="Ichinomiya M."/>
            <person name="Sato N."/>
            <person name="Blanc-Mathieu R."/>
            <person name="Endo H."/>
            <person name="Kuwata A."/>
            <person name="Ogata H."/>
        </authorList>
    </citation>
    <scope>NUCLEOTIDE SEQUENCE [LARGE SCALE GENOMIC DNA]</scope>
    <source>
        <strain evidence="9">NIES 3700</strain>
    </source>
</reference>
<dbReference type="InterPro" id="IPR036961">
    <property type="entry name" value="Kinesin_motor_dom_sf"/>
</dbReference>
<dbReference type="SMART" id="SM00129">
    <property type="entry name" value="KISc"/>
    <property type="match status" value="1"/>
</dbReference>
<feature type="binding site" evidence="3">
    <location>
        <begin position="98"/>
        <end position="105"/>
    </location>
    <ligand>
        <name>ATP</name>
        <dbReference type="ChEBI" id="CHEBI:30616"/>
    </ligand>
</feature>
<name>A0A9W7KZU8_9STRA</name>
<dbReference type="InterPro" id="IPR027640">
    <property type="entry name" value="Kinesin-like_fam"/>
</dbReference>
<evidence type="ECO:0000313" key="9">
    <source>
        <dbReference type="Proteomes" id="UP001165122"/>
    </source>
</evidence>
<accession>A0A9W7KZU8</accession>
<evidence type="ECO:0000256" key="2">
    <source>
        <dbReference type="ARBA" id="ARBA00022840"/>
    </source>
</evidence>
<dbReference type="Proteomes" id="UP001165122">
    <property type="component" value="Unassembled WGS sequence"/>
</dbReference>
<dbReference type="GO" id="GO:0003777">
    <property type="term" value="F:microtubule motor activity"/>
    <property type="evidence" value="ECO:0007669"/>
    <property type="project" value="InterPro"/>
</dbReference>
<dbReference type="InterPro" id="IPR019821">
    <property type="entry name" value="Kinesin_motor_CS"/>
</dbReference>
<comment type="similarity">
    <text evidence="3 4">Belongs to the TRAFAC class myosin-kinesin ATPase superfamily. Kinesin family.</text>
</comment>
<feature type="domain" description="Kinesin motor" evidence="7">
    <location>
        <begin position="11"/>
        <end position="350"/>
    </location>
</feature>
<dbReference type="Pfam" id="PF23735">
    <property type="entry name" value="KIF9"/>
    <property type="match status" value="1"/>
</dbReference>
<evidence type="ECO:0000256" key="5">
    <source>
        <dbReference type="SAM" id="Coils"/>
    </source>
</evidence>
<dbReference type="PROSITE" id="PS50067">
    <property type="entry name" value="KINESIN_MOTOR_2"/>
    <property type="match status" value="1"/>
</dbReference>
<keyword evidence="3 4" id="KW-0505">Motor protein</keyword>
<protein>
    <recommendedName>
        <fullName evidence="4">Kinesin-like protein</fullName>
    </recommendedName>
</protein>
<feature type="region of interest" description="Disordered" evidence="6">
    <location>
        <begin position="614"/>
        <end position="638"/>
    </location>
</feature>
<comment type="caution">
    <text evidence="8">The sequence shown here is derived from an EMBL/GenBank/DDBJ whole genome shotgun (WGS) entry which is preliminary data.</text>
</comment>
<evidence type="ECO:0000256" key="4">
    <source>
        <dbReference type="RuleBase" id="RU000394"/>
    </source>
</evidence>
<dbReference type="EMBL" id="BRXW01000276">
    <property type="protein sequence ID" value="GMI17121.1"/>
    <property type="molecule type" value="Genomic_DNA"/>
</dbReference>
<dbReference type="PANTHER" id="PTHR47968">
    <property type="entry name" value="CENTROMERE PROTEIN E"/>
    <property type="match status" value="1"/>
</dbReference>
<keyword evidence="1 3" id="KW-0547">Nucleotide-binding</keyword>
<dbReference type="InterPro" id="IPR001752">
    <property type="entry name" value="Kinesin_motor_dom"/>
</dbReference>
<dbReference type="Gene3D" id="3.40.850.10">
    <property type="entry name" value="Kinesin motor domain"/>
    <property type="match status" value="1"/>
</dbReference>
<dbReference type="OrthoDB" id="3176171at2759"/>
<dbReference type="SUPFAM" id="SSF52540">
    <property type="entry name" value="P-loop containing nucleoside triphosphate hydrolases"/>
    <property type="match status" value="1"/>
</dbReference>
<evidence type="ECO:0000256" key="3">
    <source>
        <dbReference type="PROSITE-ProRule" id="PRU00283"/>
    </source>
</evidence>
<dbReference type="GO" id="GO:0008017">
    <property type="term" value="F:microtubule binding"/>
    <property type="evidence" value="ECO:0007669"/>
    <property type="project" value="InterPro"/>
</dbReference>
<keyword evidence="4" id="KW-0493">Microtubule</keyword>
<keyword evidence="9" id="KW-1185">Reference proteome</keyword>
<gene>
    <name evidence="8" type="ORF">TrLO_g13526</name>
</gene>
<dbReference type="InterPro" id="IPR056524">
    <property type="entry name" value="KIF6/9_C"/>
</dbReference>
<feature type="region of interest" description="Disordered" evidence="6">
    <location>
        <begin position="703"/>
        <end position="745"/>
    </location>
</feature>
<organism evidence="8 9">
    <name type="scientific">Triparma laevis f. longispina</name>
    <dbReference type="NCBI Taxonomy" id="1714387"/>
    <lineage>
        <taxon>Eukaryota</taxon>
        <taxon>Sar</taxon>
        <taxon>Stramenopiles</taxon>
        <taxon>Ochrophyta</taxon>
        <taxon>Bolidophyceae</taxon>
        <taxon>Parmales</taxon>
        <taxon>Triparmaceae</taxon>
        <taxon>Triparma</taxon>
    </lineage>
</organism>
<dbReference type="PRINTS" id="PR00380">
    <property type="entry name" value="KINESINHEAVY"/>
</dbReference>
<dbReference type="PROSITE" id="PS00411">
    <property type="entry name" value="KINESIN_MOTOR_1"/>
    <property type="match status" value="1"/>
</dbReference>
<dbReference type="PANTHER" id="PTHR47968:SF67">
    <property type="entry name" value="KINESIN MOTOR DOMAIN-CONTAINING PROTEIN"/>
    <property type="match status" value="1"/>
</dbReference>
<dbReference type="Pfam" id="PF00225">
    <property type="entry name" value="Kinesin"/>
    <property type="match status" value="1"/>
</dbReference>
<dbReference type="GO" id="GO:0005874">
    <property type="term" value="C:microtubule"/>
    <property type="evidence" value="ECO:0007669"/>
    <property type="project" value="UniProtKB-KW"/>
</dbReference>
<dbReference type="GO" id="GO:0007018">
    <property type="term" value="P:microtubule-based movement"/>
    <property type="evidence" value="ECO:0007669"/>
    <property type="project" value="InterPro"/>
</dbReference>